<sequence>MLGPLVHRELKALDDTKHEKLGRFAISHDAAQAHVTSLDLWVCDSLAELPKAQKQSVIVAVARTYVLAASGIDDLVVSEALAYPVTPKELCATSMPQFSEIIKSLRPRLADAFGEAQIDTIAAELRALHKYHADSKSFRDVIAAFDHRLATFDSMWLLGGAGKRFPHLAAFCGTLASVFPNTATVESDFSIIVCEKTDKRTCLTDLSLEGILHCKQWQRLRSIKTVDGSSV</sequence>
<evidence type="ECO:0000313" key="1">
    <source>
        <dbReference type="EMBL" id="KAE9088915.1"/>
    </source>
</evidence>
<evidence type="ECO:0000313" key="2">
    <source>
        <dbReference type="Proteomes" id="UP000488956"/>
    </source>
</evidence>
<dbReference type="AlphaFoldDB" id="A0A6G0KHW5"/>
<protein>
    <submittedName>
        <fullName evidence="1">Uncharacterized protein</fullName>
    </submittedName>
</protein>
<reference evidence="1 2" key="1">
    <citation type="submission" date="2018-09" db="EMBL/GenBank/DDBJ databases">
        <title>Genomic investigation of the strawberry pathogen Phytophthora fragariae indicates pathogenicity is determined by transcriptional variation in three key races.</title>
        <authorList>
            <person name="Adams T.M."/>
            <person name="Armitage A.D."/>
            <person name="Sobczyk M.K."/>
            <person name="Bates H.J."/>
            <person name="Dunwell J.M."/>
            <person name="Nellist C.F."/>
            <person name="Harrison R.J."/>
        </authorList>
    </citation>
    <scope>NUCLEOTIDE SEQUENCE [LARGE SCALE GENOMIC DNA]</scope>
    <source>
        <strain evidence="1 2">ONT-3</strain>
    </source>
</reference>
<name>A0A6G0KHW5_9STRA</name>
<proteinExistence type="predicted"/>
<accession>A0A6G0KHW5</accession>
<dbReference type="Proteomes" id="UP000488956">
    <property type="component" value="Unassembled WGS sequence"/>
</dbReference>
<dbReference type="PANTHER" id="PTHR37067:SF3">
    <property type="entry name" value="PX DOMAIN-CONTAINING PROTEIN"/>
    <property type="match status" value="1"/>
</dbReference>
<dbReference type="PANTHER" id="PTHR37067">
    <property type="entry name" value="PX DOMAIN-CONTAINING PROTEIN"/>
    <property type="match status" value="1"/>
</dbReference>
<organism evidence="1 2">
    <name type="scientific">Phytophthora fragariae</name>
    <dbReference type="NCBI Taxonomy" id="53985"/>
    <lineage>
        <taxon>Eukaryota</taxon>
        <taxon>Sar</taxon>
        <taxon>Stramenopiles</taxon>
        <taxon>Oomycota</taxon>
        <taxon>Peronosporomycetes</taxon>
        <taxon>Peronosporales</taxon>
        <taxon>Peronosporaceae</taxon>
        <taxon>Phytophthora</taxon>
    </lineage>
</organism>
<comment type="caution">
    <text evidence="1">The sequence shown here is derived from an EMBL/GenBank/DDBJ whole genome shotgun (WGS) entry which is preliminary data.</text>
</comment>
<gene>
    <name evidence="1" type="ORF">PF010_g19202</name>
</gene>
<dbReference type="EMBL" id="QXFX01001522">
    <property type="protein sequence ID" value="KAE9088915.1"/>
    <property type="molecule type" value="Genomic_DNA"/>
</dbReference>